<proteinExistence type="predicted"/>
<evidence type="ECO:0000256" key="1">
    <source>
        <dbReference type="SAM" id="Phobius"/>
    </source>
</evidence>
<name>A0A7C2V6X8_9AQUI</name>
<comment type="caution">
    <text evidence="2">The sequence shown here is derived from an EMBL/GenBank/DDBJ whole genome shotgun (WGS) entry which is preliminary data.</text>
</comment>
<feature type="transmembrane region" description="Helical" evidence="1">
    <location>
        <begin position="30"/>
        <end position="51"/>
    </location>
</feature>
<keyword evidence="1" id="KW-0812">Transmembrane</keyword>
<keyword evidence="1" id="KW-1133">Transmembrane helix</keyword>
<accession>A0A7C2V6X8</accession>
<dbReference type="PANTHER" id="PTHR34351:SF1">
    <property type="entry name" value="SLR1927 PROTEIN"/>
    <property type="match status" value="1"/>
</dbReference>
<keyword evidence="1" id="KW-0472">Membrane</keyword>
<dbReference type="EMBL" id="DSFP01000035">
    <property type="protein sequence ID" value="HEW45861.1"/>
    <property type="molecule type" value="Genomic_DNA"/>
</dbReference>
<gene>
    <name evidence="2" type="ORF">ENO47_04220</name>
</gene>
<dbReference type="AlphaFoldDB" id="A0A7C2V6X8"/>
<dbReference type="PANTHER" id="PTHR34351">
    <property type="entry name" value="SLR1927 PROTEIN-RELATED"/>
    <property type="match status" value="1"/>
</dbReference>
<sequence>MKVRVNRAGVIFIGITIFLGVAAVNTANNLLYLVVSYMLSFMLLSGMLSLYNLKGLEVLLLPPEEVYAGLETPFRVVVKNQKRLPSFLIEVKSGKGYCLFPFIKEESEGIIHIYFEKRGLYENLEVEISSSFPVGLFERFYSLSVPLNLVVFPKPLKASESALNSVGKKEGITPRHSRIKGYEELEGIREYTNEPIKLIHWKISAKTGDIYVKEMVEEASPPIILSLDSVDGSLEERISKLTYLIVKFISQGRAVGLELPHITIEASTGTAHKRRMLKELALL</sequence>
<evidence type="ECO:0000313" key="2">
    <source>
        <dbReference type="EMBL" id="HEW45861.1"/>
    </source>
</evidence>
<protein>
    <submittedName>
        <fullName evidence="2">DUF58 domain-containing protein</fullName>
    </submittedName>
</protein>
<reference evidence="2" key="1">
    <citation type="journal article" date="2020" name="mSystems">
        <title>Genome- and Community-Level Interaction Insights into Carbon Utilization and Element Cycling Functions of Hydrothermarchaeota in Hydrothermal Sediment.</title>
        <authorList>
            <person name="Zhou Z."/>
            <person name="Liu Y."/>
            <person name="Xu W."/>
            <person name="Pan J."/>
            <person name="Luo Z.H."/>
            <person name="Li M."/>
        </authorList>
    </citation>
    <scope>NUCLEOTIDE SEQUENCE [LARGE SCALE GENOMIC DNA]</scope>
    <source>
        <strain evidence="2">SpSt-132</strain>
    </source>
</reference>
<organism evidence="2">
    <name type="scientific">Hydrogenobacter sp</name>
    <dbReference type="NCBI Taxonomy" id="2152829"/>
    <lineage>
        <taxon>Bacteria</taxon>
        <taxon>Pseudomonadati</taxon>
        <taxon>Aquificota</taxon>
        <taxon>Aquificia</taxon>
        <taxon>Aquificales</taxon>
        <taxon>Aquificaceae</taxon>
        <taxon>Hydrogenobacter</taxon>
    </lineage>
</organism>
<feature type="transmembrane region" description="Helical" evidence="1">
    <location>
        <begin position="7"/>
        <end position="24"/>
    </location>
</feature>